<evidence type="ECO:0000256" key="1">
    <source>
        <dbReference type="SAM" id="MobiDB-lite"/>
    </source>
</evidence>
<accession>A0A9N8YQA2</accession>
<reference evidence="2" key="1">
    <citation type="submission" date="2021-06" db="EMBL/GenBank/DDBJ databases">
        <authorList>
            <person name="Kallberg Y."/>
            <person name="Tangrot J."/>
            <person name="Rosling A."/>
        </authorList>
    </citation>
    <scope>NUCLEOTIDE SEQUENCE</scope>
    <source>
        <strain evidence="2">MT106</strain>
    </source>
</reference>
<keyword evidence="3" id="KW-1185">Reference proteome</keyword>
<dbReference type="Proteomes" id="UP000789831">
    <property type="component" value="Unassembled WGS sequence"/>
</dbReference>
<dbReference type="AlphaFoldDB" id="A0A9N8YQA2"/>
<name>A0A9N8YQA2_9GLOM</name>
<comment type="caution">
    <text evidence="2">The sequence shown here is derived from an EMBL/GenBank/DDBJ whole genome shotgun (WGS) entry which is preliminary data.</text>
</comment>
<dbReference type="OrthoDB" id="10561036at2759"/>
<feature type="compositionally biased region" description="Low complexity" evidence="1">
    <location>
        <begin position="194"/>
        <end position="205"/>
    </location>
</feature>
<proteinExistence type="predicted"/>
<feature type="compositionally biased region" description="Basic residues" evidence="1">
    <location>
        <begin position="160"/>
        <end position="170"/>
    </location>
</feature>
<dbReference type="EMBL" id="CAJVPL010000059">
    <property type="protein sequence ID" value="CAG8440024.1"/>
    <property type="molecule type" value="Genomic_DNA"/>
</dbReference>
<sequence length="318" mass="36132">MENEFAESQPHNPLLLPPSLTISSITTTVTIPSTPTQRLQLSSPSSACIDDANSNDGKDIMLYLNNKNGVQIRELEADQELVDVENLSNTKMELAELLEAENKFQALADAATEIAEGFGKYATAMEKIHNIDSFDYDILPQVFQLNISEKTSTSSSSSLKKIRNRKRQRHNFSSDESDSSESSSQSRSPDKTSDSASESSSSDSSSSEKEIREWTLEERKKLNDLMIRFYKRRNRYSPPFSQVRMAKEIIEISKKDIGIKLEKLINSYLTCKVIPSRPRLLEAIELWVEREQRRMKRSRKMLRNNKDIVSALRKSGAL</sequence>
<feature type="region of interest" description="Disordered" evidence="1">
    <location>
        <begin position="154"/>
        <end position="212"/>
    </location>
</feature>
<evidence type="ECO:0000313" key="2">
    <source>
        <dbReference type="EMBL" id="CAG8440024.1"/>
    </source>
</evidence>
<evidence type="ECO:0000313" key="3">
    <source>
        <dbReference type="Proteomes" id="UP000789831"/>
    </source>
</evidence>
<organism evidence="2 3">
    <name type="scientific">Ambispora gerdemannii</name>
    <dbReference type="NCBI Taxonomy" id="144530"/>
    <lineage>
        <taxon>Eukaryota</taxon>
        <taxon>Fungi</taxon>
        <taxon>Fungi incertae sedis</taxon>
        <taxon>Mucoromycota</taxon>
        <taxon>Glomeromycotina</taxon>
        <taxon>Glomeromycetes</taxon>
        <taxon>Archaeosporales</taxon>
        <taxon>Ambisporaceae</taxon>
        <taxon>Ambispora</taxon>
    </lineage>
</organism>
<gene>
    <name evidence="2" type="ORF">AGERDE_LOCUS986</name>
</gene>
<protein>
    <submittedName>
        <fullName evidence="2">4991_t:CDS:1</fullName>
    </submittedName>
</protein>